<accession>A0A197JGT8</accession>
<evidence type="ECO:0000256" key="1">
    <source>
        <dbReference type="SAM" id="MobiDB-lite"/>
    </source>
</evidence>
<reference evidence="2 3" key="1">
    <citation type="submission" date="2016-05" db="EMBL/GenBank/DDBJ databases">
        <title>Genome sequencing reveals origins of a unique bacterial endosymbiosis in the earliest lineages of terrestrial Fungi.</title>
        <authorList>
            <consortium name="DOE Joint Genome Institute"/>
            <person name="Uehling J."/>
            <person name="Gryganskyi A."/>
            <person name="Hameed K."/>
            <person name="Tschaplinski T."/>
            <person name="Misztal P."/>
            <person name="Wu S."/>
            <person name="Desiro A."/>
            <person name="Vande Pol N."/>
            <person name="Du Z.-Y."/>
            <person name="Zienkiewicz A."/>
            <person name="Zienkiewicz K."/>
            <person name="Morin E."/>
            <person name="Tisserant E."/>
            <person name="Splivallo R."/>
            <person name="Hainaut M."/>
            <person name="Henrissat B."/>
            <person name="Ohm R."/>
            <person name="Kuo A."/>
            <person name="Yan J."/>
            <person name="Lipzen A."/>
            <person name="Nolan M."/>
            <person name="Labutti K."/>
            <person name="Barry K."/>
            <person name="Goldstein A."/>
            <person name="Labbe J."/>
            <person name="Schadt C."/>
            <person name="Tuskan G."/>
            <person name="Grigoriev I."/>
            <person name="Martin F."/>
            <person name="Vilgalys R."/>
            <person name="Bonito G."/>
        </authorList>
    </citation>
    <scope>NUCLEOTIDE SEQUENCE [LARGE SCALE GENOMIC DNA]</scope>
    <source>
        <strain evidence="2 3">AG-77</strain>
    </source>
</reference>
<evidence type="ECO:0000313" key="3">
    <source>
        <dbReference type="Proteomes" id="UP000078512"/>
    </source>
</evidence>
<keyword evidence="3" id="KW-1185">Reference proteome</keyword>
<dbReference type="OrthoDB" id="2314757at2759"/>
<dbReference type="AlphaFoldDB" id="A0A197JGT8"/>
<organism evidence="2 3">
    <name type="scientific">Linnemannia elongata AG-77</name>
    <dbReference type="NCBI Taxonomy" id="1314771"/>
    <lineage>
        <taxon>Eukaryota</taxon>
        <taxon>Fungi</taxon>
        <taxon>Fungi incertae sedis</taxon>
        <taxon>Mucoromycota</taxon>
        <taxon>Mortierellomycotina</taxon>
        <taxon>Mortierellomycetes</taxon>
        <taxon>Mortierellales</taxon>
        <taxon>Mortierellaceae</taxon>
        <taxon>Linnemannia</taxon>
    </lineage>
</organism>
<evidence type="ECO:0000313" key="2">
    <source>
        <dbReference type="EMBL" id="OAQ24213.1"/>
    </source>
</evidence>
<dbReference type="Proteomes" id="UP000078512">
    <property type="component" value="Unassembled WGS sequence"/>
</dbReference>
<sequence length="98" mass="11172">MSSAKKSKTRAMPALPTSPAPCLAHSLQNEDWPIEAQKVNDEQVQAFCREYAKVHTTQHNTRNSNVEELLKRRLYVCCKDSPLLDSPLLRLPFLRAHT</sequence>
<dbReference type="EMBL" id="KV442099">
    <property type="protein sequence ID" value="OAQ24213.1"/>
    <property type="molecule type" value="Genomic_DNA"/>
</dbReference>
<gene>
    <name evidence="2" type="ORF">K457DRAFT_851419</name>
</gene>
<name>A0A197JGT8_9FUNG</name>
<protein>
    <submittedName>
        <fullName evidence="2">Uncharacterized protein</fullName>
    </submittedName>
</protein>
<proteinExistence type="predicted"/>
<feature type="region of interest" description="Disordered" evidence="1">
    <location>
        <begin position="1"/>
        <end position="20"/>
    </location>
</feature>